<dbReference type="FunFam" id="2.60.40.10:FF:000495">
    <property type="entry name" value="Periplasmic beta-glucosidase"/>
    <property type="match status" value="1"/>
</dbReference>
<organism evidence="6 7">
    <name type="scientific">Zunongwangia atlantica 22II14-10F7</name>
    <dbReference type="NCBI Taxonomy" id="1185767"/>
    <lineage>
        <taxon>Bacteria</taxon>
        <taxon>Pseudomonadati</taxon>
        <taxon>Bacteroidota</taxon>
        <taxon>Flavobacteriia</taxon>
        <taxon>Flavobacteriales</taxon>
        <taxon>Flavobacteriaceae</taxon>
        <taxon>Zunongwangia</taxon>
    </lineage>
</organism>
<dbReference type="InterPro" id="IPR037524">
    <property type="entry name" value="PA14/GLEYA"/>
</dbReference>
<dbReference type="STRING" id="1185767.IIF7_01345"/>
<dbReference type="SMART" id="SM00758">
    <property type="entry name" value="PA14"/>
    <property type="match status" value="1"/>
</dbReference>
<sequence>MLRKVTYILLFVPSLIFAQYPFQDSNLSTEDRVEDLIGRLSTDEKIDQLMNDAPAIERLGIPKYNWWNESLHGVARAGYATVFPQSISIAASWNKDLVYDVATTISDEARAKYHEYQRRDQHDIYQGLTMWSPNINIFRDPRWGRGHETYGEDPYLTGQLGMNYVKGLQGDNDKYFKVVATAKHYAVHSGPEVSRHVFDANPSQRDLWETYLPAFRTLVKEGNVQSVMTAYNRIWGEPASSNTYLFEVLRDYWEFDGYVVSDCGAINDIWEDHKTSKNAATASALALEKGTDLNCGDTYKALKQAVKEGEISEEKIDIALRRLFMARFKLGMFDNNAEVPYAQIPYAQVNNSTHQALARKAARESVVLLKNDNQILPISKDINRVAVIGPNADNVQSLWGNYNGTPKNAVTILQGIKNKLSPEVEILYEEGTPIASEIPSMSTIPSIYFENSEGKQGLDAFYYDNKDWEGEALFSRIDDNIDFIWDINPPDPRLALQNYSVKWEGFIKVPVSGTYYFSDWGKPYLDFKIGDTIGGGKHKHHPSLNPKEMKLEAGKKYPITVKYSNLYGNAEASMKWSRPNSSSKDNAVKIAEQSDIVVLALGLNERLEGEEMSVEVEGFSRGDRTSLDLPKNQVDLMKAVVATGKPVVLVLINGSALSINYANENVDGILTAGYPGEQGGNAIADVLFGDYNPAGRLPVTYYKSTDQLPDFEDYDMEGRTYRYFGGDPLYTFGHGLSYTSFKYSGLKITNIDINDELTFSVNVTNTGDYDGDEVVQLYFKDEKASTPRPIVQLAAFKRIHLKKGETKQVNLSIKPSQLALINAKDKLVIEPGWFSIYVGGKLPEIGRKSNEFLKDRFKIKGEDIPVNY</sequence>
<evidence type="ECO:0000313" key="7">
    <source>
        <dbReference type="Proteomes" id="UP000192746"/>
    </source>
</evidence>
<comment type="similarity">
    <text evidence="1">Belongs to the glycosyl hydrolase 3 family.</text>
</comment>
<dbReference type="PRINTS" id="PR00133">
    <property type="entry name" value="GLHYDRLASE3"/>
</dbReference>
<accession>A0A1Y1T9Y7</accession>
<feature type="domain" description="PA14" evidence="5">
    <location>
        <begin position="453"/>
        <end position="592"/>
    </location>
</feature>
<name>A0A1Y1T9Y7_9FLAO</name>
<dbReference type="GO" id="GO:0045493">
    <property type="term" value="P:xylan catabolic process"/>
    <property type="evidence" value="ECO:0007669"/>
    <property type="project" value="InterPro"/>
</dbReference>
<protein>
    <submittedName>
        <fullName evidence="6">Beta-glucosidase-like glycosyl hydrolase</fullName>
    </submittedName>
</protein>
<evidence type="ECO:0000256" key="4">
    <source>
        <dbReference type="SAM" id="SignalP"/>
    </source>
</evidence>
<dbReference type="InterPro" id="IPR026891">
    <property type="entry name" value="Fn3-like"/>
</dbReference>
<dbReference type="RefSeq" id="WP_084839862.1">
    <property type="nucleotide sequence ID" value="NZ_ARYN01000001.1"/>
</dbReference>
<dbReference type="GO" id="GO:0046556">
    <property type="term" value="F:alpha-L-arabinofuranosidase activity"/>
    <property type="evidence" value="ECO:0007669"/>
    <property type="project" value="TreeGrafter"/>
</dbReference>
<dbReference type="InterPro" id="IPR036881">
    <property type="entry name" value="Glyco_hydro_3_C_sf"/>
</dbReference>
<dbReference type="Pfam" id="PF07691">
    <property type="entry name" value="PA14"/>
    <property type="match status" value="1"/>
</dbReference>
<evidence type="ECO:0000313" key="6">
    <source>
        <dbReference type="EMBL" id="ORL47364.1"/>
    </source>
</evidence>
<dbReference type="Gene3D" id="3.20.20.300">
    <property type="entry name" value="Glycoside hydrolase, family 3, N-terminal domain"/>
    <property type="match status" value="1"/>
</dbReference>
<dbReference type="PANTHER" id="PTHR42721">
    <property type="entry name" value="SUGAR HYDROLASE-RELATED"/>
    <property type="match status" value="1"/>
</dbReference>
<dbReference type="Gene3D" id="3.40.50.1700">
    <property type="entry name" value="Glycoside hydrolase family 3 C-terminal domain"/>
    <property type="match status" value="2"/>
</dbReference>
<dbReference type="SUPFAM" id="SSF56988">
    <property type="entry name" value="Anthrax protective antigen"/>
    <property type="match status" value="1"/>
</dbReference>
<dbReference type="EMBL" id="ARYN01000001">
    <property type="protein sequence ID" value="ORL47364.1"/>
    <property type="molecule type" value="Genomic_DNA"/>
</dbReference>
<comment type="caution">
    <text evidence="6">The sequence shown here is derived from an EMBL/GenBank/DDBJ whole genome shotgun (WGS) entry which is preliminary data.</text>
</comment>
<dbReference type="InterPro" id="IPR036962">
    <property type="entry name" value="Glyco_hydro_3_N_sf"/>
</dbReference>
<dbReference type="Gene3D" id="2.60.40.10">
    <property type="entry name" value="Immunoglobulins"/>
    <property type="match status" value="1"/>
</dbReference>
<dbReference type="PROSITE" id="PS51820">
    <property type="entry name" value="PA14"/>
    <property type="match status" value="1"/>
</dbReference>
<dbReference type="GO" id="GO:0031222">
    <property type="term" value="P:arabinan catabolic process"/>
    <property type="evidence" value="ECO:0007669"/>
    <property type="project" value="TreeGrafter"/>
</dbReference>
<proteinExistence type="inferred from homology"/>
<keyword evidence="2 4" id="KW-0732">Signal</keyword>
<evidence type="ECO:0000259" key="5">
    <source>
        <dbReference type="PROSITE" id="PS51820"/>
    </source>
</evidence>
<dbReference type="Proteomes" id="UP000192746">
    <property type="component" value="Unassembled WGS sequence"/>
</dbReference>
<dbReference type="InterPro" id="IPR017853">
    <property type="entry name" value="GH"/>
</dbReference>
<dbReference type="SUPFAM" id="SSF52279">
    <property type="entry name" value="Beta-D-glucan exohydrolase, C-terminal domain"/>
    <property type="match status" value="1"/>
</dbReference>
<dbReference type="Pfam" id="PF00933">
    <property type="entry name" value="Glyco_hydro_3"/>
    <property type="match status" value="1"/>
</dbReference>
<evidence type="ECO:0000256" key="1">
    <source>
        <dbReference type="ARBA" id="ARBA00005336"/>
    </source>
</evidence>
<evidence type="ECO:0000256" key="3">
    <source>
        <dbReference type="ARBA" id="ARBA00022801"/>
    </source>
</evidence>
<dbReference type="InterPro" id="IPR001764">
    <property type="entry name" value="Glyco_hydro_3_N"/>
</dbReference>
<dbReference type="InterPro" id="IPR013783">
    <property type="entry name" value="Ig-like_fold"/>
</dbReference>
<dbReference type="SUPFAM" id="SSF51445">
    <property type="entry name" value="(Trans)glycosidases"/>
    <property type="match status" value="1"/>
</dbReference>
<dbReference type="SMART" id="SM01217">
    <property type="entry name" value="Fn3_like"/>
    <property type="match status" value="1"/>
</dbReference>
<feature type="chain" id="PRO_5013005453" evidence="4">
    <location>
        <begin position="19"/>
        <end position="868"/>
    </location>
</feature>
<dbReference type="OrthoDB" id="9805821at2"/>
<keyword evidence="3 6" id="KW-0378">Hydrolase</keyword>
<reference evidence="6 7" key="1">
    <citation type="submission" date="2013-04" db="EMBL/GenBank/DDBJ databases">
        <title>Zunongwangia sp. 22II14-10F7 Genome Sequencing.</title>
        <authorList>
            <person name="Lai Q."/>
            <person name="Shao Z."/>
        </authorList>
    </citation>
    <scope>NUCLEOTIDE SEQUENCE [LARGE SCALE GENOMIC DNA]</scope>
    <source>
        <strain evidence="6 7">22II14-10F7</strain>
    </source>
</reference>
<dbReference type="AlphaFoldDB" id="A0A1Y1T9Y7"/>
<dbReference type="InterPro" id="IPR044993">
    <property type="entry name" value="BXL"/>
</dbReference>
<gene>
    <name evidence="6" type="ORF">IIF7_01345</name>
</gene>
<keyword evidence="7" id="KW-1185">Reference proteome</keyword>
<evidence type="ECO:0000256" key="2">
    <source>
        <dbReference type="ARBA" id="ARBA00022729"/>
    </source>
</evidence>
<dbReference type="InterPro" id="IPR011658">
    <property type="entry name" value="PA14_dom"/>
</dbReference>
<dbReference type="Pfam" id="PF01915">
    <property type="entry name" value="Glyco_hydro_3_C"/>
    <property type="match status" value="1"/>
</dbReference>
<feature type="signal peptide" evidence="4">
    <location>
        <begin position="1"/>
        <end position="18"/>
    </location>
</feature>
<dbReference type="InterPro" id="IPR002772">
    <property type="entry name" value="Glyco_hydro_3_C"/>
</dbReference>
<dbReference type="Pfam" id="PF14310">
    <property type="entry name" value="Fn3-like"/>
    <property type="match status" value="1"/>
</dbReference>
<dbReference type="PANTHER" id="PTHR42721:SF3">
    <property type="entry name" value="BETA-D-XYLOSIDASE 5-RELATED"/>
    <property type="match status" value="1"/>
</dbReference>
<dbReference type="GO" id="GO:0009044">
    <property type="term" value="F:xylan 1,4-beta-xylosidase activity"/>
    <property type="evidence" value="ECO:0007669"/>
    <property type="project" value="InterPro"/>
</dbReference>
<dbReference type="GO" id="GO:0008422">
    <property type="term" value="F:beta-glucosidase activity"/>
    <property type="evidence" value="ECO:0007669"/>
    <property type="project" value="UniProtKB-ARBA"/>
</dbReference>